<protein>
    <recommendedName>
        <fullName evidence="2">Ribbon-helix-helix protein CopG domain-containing protein</fullName>
    </recommendedName>
</protein>
<gene>
    <name evidence="1" type="ORF">DB34_14385</name>
</gene>
<dbReference type="EMBL" id="CP013469">
    <property type="protein sequence ID" value="ALR88347.1"/>
    <property type="molecule type" value="Genomic_DNA"/>
</dbReference>
<proteinExistence type="predicted"/>
<reference evidence="1" key="1">
    <citation type="submission" date="2015-11" db="EMBL/GenBank/DDBJ databases">
        <title>Plasmid sequences of Acetobacter pasteurianus Ab3.</title>
        <authorList>
            <person name="Xia K."/>
            <person name="Li Y."/>
        </authorList>
    </citation>
    <scope>NUCLEOTIDE SEQUENCE</scope>
    <source>
        <strain evidence="1">Ab3</strain>
        <plasmid evidence="1">ApAb3p1</plasmid>
    </source>
</reference>
<keyword evidence="1" id="KW-0614">Plasmid</keyword>
<sequence length="111" mass="12430">MFGGDRLDLRVFLVVVEYIIVLQNHHTICMEEAMASPLSIRLDERLRLNLEQEAAASGIPLSQLVRDLLETGAKRARRDRIRRDSARVARYVAATPSAQELFEETGGTHGA</sequence>
<dbReference type="AlphaFoldDB" id="A0A0S3JPL6"/>
<dbReference type="RefSeq" id="WP_168455118.1">
    <property type="nucleotide sequence ID" value="NZ_CP013469.1"/>
</dbReference>
<organism evidence="1">
    <name type="scientific">Acetobacter pasteurianus</name>
    <name type="common">Acetobacter turbidans</name>
    <dbReference type="NCBI Taxonomy" id="438"/>
    <lineage>
        <taxon>Bacteria</taxon>
        <taxon>Pseudomonadati</taxon>
        <taxon>Pseudomonadota</taxon>
        <taxon>Alphaproteobacteria</taxon>
        <taxon>Acetobacterales</taxon>
        <taxon>Acetobacteraceae</taxon>
        <taxon>Acetobacter</taxon>
    </lineage>
</organism>
<evidence type="ECO:0000313" key="1">
    <source>
        <dbReference type="EMBL" id="ALR88347.1"/>
    </source>
</evidence>
<accession>A0A0S3JPL6</accession>
<name>A0A0S3JPL6_ACEPA</name>
<geneLocation type="plasmid" evidence="1">
    <name>ApAb3p1</name>
</geneLocation>
<evidence type="ECO:0008006" key="2">
    <source>
        <dbReference type="Google" id="ProtNLM"/>
    </source>
</evidence>